<dbReference type="PANTHER" id="PTHR43806:SF11">
    <property type="entry name" value="CEREVISIN-RELATED"/>
    <property type="match status" value="1"/>
</dbReference>
<feature type="active site" description="Charge relay system" evidence="5">
    <location>
        <position position="807"/>
    </location>
</feature>
<dbReference type="OMA" id="DENDWIC"/>
<gene>
    <name evidence="9" type="ORF">F503_04134</name>
</gene>
<feature type="domain" description="DUF7580" evidence="8">
    <location>
        <begin position="191"/>
        <end position="499"/>
    </location>
</feature>
<feature type="active site" description="Charge relay system" evidence="5">
    <location>
        <position position="613"/>
    </location>
</feature>
<dbReference type="OrthoDB" id="206201at2759"/>
<dbReference type="GO" id="GO:0006508">
    <property type="term" value="P:proteolysis"/>
    <property type="evidence" value="ECO:0007669"/>
    <property type="project" value="UniProtKB-KW"/>
</dbReference>
<keyword evidence="4 5" id="KW-0720">Serine protease</keyword>
<feature type="region of interest" description="Disordered" evidence="6">
    <location>
        <begin position="501"/>
        <end position="570"/>
    </location>
</feature>
<dbReference type="SUPFAM" id="SSF52743">
    <property type="entry name" value="Subtilisin-like"/>
    <property type="match status" value="1"/>
</dbReference>
<dbReference type="InterPro" id="IPR036852">
    <property type="entry name" value="Peptidase_S8/S53_dom_sf"/>
</dbReference>
<dbReference type="Pfam" id="PF24476">
    <property type="entry name" value="DUF7580"/>
    <property type="match status" value="1"/>
</dbReference>
<dbReference type="eggNOG" id="KOG4266">
    <property type="taxonomic scope" value="Eukaryota"/>
</dbReference>
<feature type="compositionally biased region" description="Polar residues" evidence="6">
    <location>
        <begin position="540"/>
        <end position="553"/>
    </location>
</feature>
<dbReference type="PROSITE" id="PS00136">
    <property type="entry name" value="SUBTILASE_ASP"/>
    <property type="match status" value="1"/>
</dbReference>
<evidence type="ECO:0000313" key="10">
    <source>
        <dbReference type="Proteomes" id="UP000016923"/>
    </source>
</evidence>
<reference evidence="9 10" key="1">
    <citation type="journal article" date="2013" name="BMC Genomics">
        <title>The genome and transcriptome of the pine saprophyte Ophiostoma piceae, and a comparison with the bark beetle-associated pine pathogen Grosmannia clavigera.</title>
        <authorList>
            <person name="Haridas S."/>
            <person name="Wang Y."/>
            <person name="Lim L."/>
            <person name="Massoumi Alamouti S."/>
            <person name="Jackman S."/>
            <person name="Docking R."/>
            <person name="Robertson G."/>
            <person name="Birol I."/>
            <person name="Bohlmann J."/>
            <person name="Breuil C."/>
        </authorList>
    </citation>
    <scope>NUCLEOTIDE SEQUENCE [LARGE SCALE GENOMIC DNA]</scope>
    <source>
        <strain evidence="9 10">UAMH 11346</strain>
    </source>
</reference>
<dbReference type="VEuPathDB" id="FungiDB:F503_04134"/>
<dbReference type="InterPro" id="IPR000209">
    <property type="entry name" value="Peptidase_S8/S53_dom"/>
</dbReference>
<protein>
    <submittedName>
        <fullName evidence="9">Nacht and wd40 domain protein</fullName>
    </submittedName>
</protein>
<evidence type="ECO:0000256" key="3">
    <source>
        <dbReference type="ARBA" id="ARBA00022801"/>
    </source>
</evidence>
<sequence length="892" mass="99928">MEDEAESKRSWGWLNALRQHRHRFLRLSACENESDYRLQTIRELFENTLLSILNFSSLDDPYAQFRPGDDADGFQEKLNDLLSILDEAVNPDFISGTPVSPQNDSCPQMKRLVQCLGQSQESLSIACGGYITAAESRSSLFLLSKLTTVKSAKTAAEEFLHCLKGPSESLLVADDLQTNSGNAADAWARAFEQDYRVFLEAVLSTLQSNFMACPHNNDTHEVLLQFMDIADHRRSSEASLGMFLSCPDDENDWICATCKRDIDTGSSQTLRLCEITLQYLHKNEENMLLRFPSLDHSLAHSDETRCSATCQRPQTNLTELAEPNFNMSRPSDSGTFSFPQRRSLAAMLALQLLIFCNWSFMSRPWESDEIFFPGPKHTSGSIRPHIQWKVGQVAEDILSRNLQQPVECFTKFAKLLLDIEYGFQNNNATCSWRKVKQALSYRQDFKDQSRARYLKAVEACLQFHNQFKPRGMTAEEKLQDLRVFLRTHVVSNLLADLDEFKTRPTKRPRKTGNRPATHTSREDANRRASATPERSGPMHSPQSGRLPTISVNNRPHLPLNGNSLPETQATARTSKATEWYRKMEGVCNVVCEQRQRNDEDDGDKGRVRVVVIDTGIDKTHPAIREHLASTFSRVDTDHCKNFVVPSENVSDTHGHGTAVCDIILSMAKVCLCVAKVSNTERLDDAAVSRISEAITWAAEECDADIIVMALGFPEEKPAIATVINRFPRKIFLAAASNDGNMSKEWFPASLDSVLSIRSADINGKLSRFSPDPTRRGDNFMVLGEEVKAAGRCNQGRPIVADLHSGTSFATAVAAGIAALVLEFSVQRQPNGELHVRTASAEALRTPYGMRKVFNQMALGTTLNTGGPVLPWNLFTGKEARRYGPVLDFWMQW</sequence>
<dbReference type="PROSITE" id="PS51892">
    <property type="entry name" value="SUBTILASE"/>
    <property type="match status" value="1"/>
</dbReference>
<evidence type="ECO:0000259" key="7">
    <source>
        <dbReference type="Pfam" id="PF00082"/>
    </source>
</evidence>
<evidence type="ECO:0000313" key="9">
    <source>
        <dbReference type="EMBL" id="EPE08547.1"/>
    </source>
</evidence>
<dbReference type="CDD" id="cd00306">
    <property type="entry name" value="Peptidases_S8_S53"/>
    <property type="match status" value="1"/>
</dbReference>
<evidence type="ECO:0000259" key="8">
    <source>
        <dbReference type="Pfam" id="PF24476"/>
    </source>
</evidence>
<keyword evidence="2 5" id="KW-0645">Protease</keyword>
<dbReference type="EMBL" id="KE148148">
    <property type="protein sequence ID" value="EPE08547.1"/>
    <property type="molecule type" value="Genomic_DNA"/>
</dbReference>
<evidence type="ECO:0000256" key="5">
    <source>
        <dbReference type="PROSITE-ProRule" id="PRU01240"/>
    </source>
</evidence>
<evidence type="ECO:0000256" key="4">
    <source>
        <dbReference type="ARBA" id="ARBA00022825"/>
    </source>
</evidence>
<keyword evidence="10" id="KW-1185">Reference proteome</keyword>
<dbReference type="AlphaFoldDB" id="S3C6W3"/>
<proteinExistence type="inferred from homology"/>
<dbReference type="InterPro" id="IPR050131">
    <property type="entry name" value="Peptidase_S8_subtilisin-like"/>
</dbReference>
<dbReference type="InterPro" id="IPR056002">
    <property type="entry name" value="DUF7580"/>
</dbReference>
<evidence type="ECO:0000256" key="2">
    <source>
        <dbReference type="ARBA" id="ARBA00022670"/>
    </source>
</evidence>
<evidence type="ECO:0000256" key="1">
    <source>
        <dbReference type="ARBA" id="ARBA00011073"/>
    </source>
</evidence>
<evidence type="ECO:0000256" key="6">
    <source>
        <dbReference type="SAM" id="MobiDB-lite"/>
    </source>
</evidence>
<feature type="compositionally biased region" description="Polar residues" evidence="6">
    <location>
        <begin position="560"/>
        <end position="570"/>
    </location>
</feature>
<comment type="similarity">
    <text evidence="1 5">Belongs to the peptidase S8 family.</text>
</comment>
<dbReference type="Proteomes" id="UP000016923">
    <property type="component" value="Unassembled WGS sequence"/>
</dbReference>
<dbReference type="Gene3D" id="3.40.50.200">
    <property type="entry name" value="Peptidase S8/S53 domain"/>
    <property type="match status" value="1"/>
</dbReference>
<feature type="active site" description="Charge relay system" evidence="5">
    <location>
        <position position="655"/>
    </location>
</feature>
<dbReference type="InterPro" id="IPR023827">
    <property type="entry name" value="Peptidase_S8_Asp-AS"/>
</dbReference>
<dbReference type="STRING" id="1262450.S3C6W3"/>
<dbReference type="InterPro" id="IPR015500">
    <property type="entry name" value="Peptidase_S8_subtilisin-rel"/>
</dbReference>
<dbReference type="Pfam" id="PF00082">
    <property type="entry name" value="Peptidase_S8"/>
    <property type="match status" value="1"/>
</dbReference>
<dbReference type="PANTHER" id="PTHR43806">
    <property type="entry name" value="PEPTIDASE S8"/>
    <property type="match status" value="1"/>
</dbReference>
<feature type="compositionally biased region" description="Basic residues" evidence="6">
    <location>
        <begin position="503"/>
        <end position="512"/>
    </location>
</feature>
<keyword evidence="3 5" id="KW-0378">Hydrolase</keyword>
<dbReference type="GO" id="GO:0004252">
    <property type="term" value="F:serine-type endopeptidase activity"/>
    <property type="evidence" value="ECO:0007669"/>
    <property type="project" value="UniProtKB-UniRule"/>
</dbReference>
<dbReference type="HOGENOM" id="CLU_323920_0_0_1"/>
<accession>S3C6W3</accession>
<organism evidence="9 10">
    <name type="scientific">Ophiostoma piceae (strain UAMH 11346)</name>
    <name type="common">Sap stain fungus</name>
    <dbReference type="NCBI Taxonomy" id="1262450"/>
    <lineage>
        <taxon>Eukaryota</taxon>
        <taxon>Fungi</taxon>
        <taxon>Dikarya</taxon>
        <taxon>Ascomycota</taxon>
        <taxon>Pezizomycotina</taxon>
        <taxon>Sordariomycetes</taxon>
        <taxon>Sordariomycetidae</taxon>
        <taxon>Ophiostomatales</taxon>
        <taxon>Ophiostomataceae</taxon>
        <taxon>Ophiostoma</taxon>
    </lineage>
</organism>
<feature type="domain" description="Peptidase S8/S53" evidence="7">
    <location>
        <begin position="607"/>
        <end position="823"/>
    </location>
</feature>
<name>S3C6W3_OPHP1</name>
<dbReference type="PRINTS" id="PR00723">
    <property type="entry name" value="SUBTILISIN"/>
</dbReference>